<evidence type="ECO:0000313" key="2">
    <source>
        <dbReference type="Proteomes" id="UP001325680"/>
    </source>
</evidence>
<name>A0ABZ0W855_9BACT</name>
<evidence type="ECO:0000313" key="1">
    <source>
        <dbReference type="EMBL" id="WQD39331.1"/>
    </source>
</evidence>
<dbReference type="Proteomes" id="UP001325680">
    <property type="component" value="Chromosome"/>
</dbReference>
<sequence>MNENLLQFIWRFQYFNKLNLFTVQGDPVEVIHPGTLNTNQGPDFSNAKVKIGRTLWAGTVELHIKTSDWLKHGHSRDDNYKNVILHVVYEDDVTGNNLPVLELSGLIPGILIRRYNSLMMSQRFIACEGLIHKVDRLIISSWKDRLVAERLHRKATLIDDYLSRNKQHWEESFWWLLARNFGTKTNAETFEAIAKSISVKLLARHKTNLIQLEAILLGQAGLLNRAKYQDKYVLLLDKEYNFLKIKYKLRPVVFPIHFLRMRPGNFPTIRLAQLAALIHNSAHLFSRIVEEPELAVVKKWFEVAPNDFWNYHYTLIDDPKFLKKAIGEDMVNNLIINTVVPMLFAYGNKHHKGDTKEKALQWLEAVGAEKNSITRGFQQLGVLNKNAYDSQALVELKAQYCSLRKCLNCAIGNAVIKNK</sequence>
<dbReference type="EMBL" id="CP139960">
    <property type="protein sequence ID" value="WQD39331.1"/>
    <property type="molecule type" value="Genomic_DNA"/>
</dbReference>
<accession>A0ABZ0W855</accession>
<proteinExistence type="predicted"/>
<keyword evidence="2" id="KW-1185">Reference proteome</keyword>
<dbReference type="Pfam" id="PF11013">
    <property type="entry name" value="DUF2851"/>
    <property type="match status" value="1"/>
</dbReference>
<protein>
    <submittedName>
        <fullName evidence="1">DUF2851 family protein</fullName>
    </submittedName>
</protein>
<reference evidence="1 2" key="1">
    <citation type="submission" date="2023-12" db="EMBL/GenBank/DDBJ databases">
        <title>Genome sequencing and assembly of bacterial species from a model synthetic community.</title>
        <authorList>
            <person name="Hogle S.L."/>
        </authorList>
    </citation>
    <scope>NUCLEOTIDE SEQUENCE [LARGE SCALE GENOMIC DNA]</scope>
    <source>
        <strain evidence="1 2">HAMBI_3031</strain>
    </source>
</reference>
<dbReference type="InterPro" id="IPR021272">
    <property type="entry name" value="DUF2851"/>
</dbReference>
<dbReference type="RefSeq" id="WP_114793317.1">
    <property type="nucleotide sequence ID" value="NZ_CP139960.1"/>
</dbReference>
<gene>
    <name evidence="1" type="ORF">U0035_04110</name>
</gene>
<organism evidence="1 2">
    <name type="scientific">Niabella yanshanensis</name>
    <dbReference type="NCBI Taxonomy" id="577386"/>
    <lineage>
        <taxon>Bacteria</taxon>
        <taxon>Pseudomonadati</taxon>
        <taxon>Bacteroidota</taxon>
        <taxon>Chitinophagia</taxon>
        <taxon>Chitinophagales</taxon>
        <taxon>Chitinophagaceae</taxon>
        <taxon>Niabella</taxon>
    </lineage>
</organism>